<reference evidence="1 2" key="1">
    <citation type="journal article" date="2021" name="Elife">
        <title>Chloroplast acquisition without the gene transfer in kleptoplastic sea slugs, Plakobranchus ocellatus.</title>
        <authorList>
            <person name="Maeda T."/>
            <person name="Takahashi S."/>
            <person name="Yoshida T."/>
            <person name="Shimamura S."/>
            <person name="Takaki Y."/>
            <person name="Nagai Y."/>
            <person name="Toyoda A."/>
            <person name="Suzuki Y."/>
            <person name="Arimoto A."/>
            <person name="Ishii H."/>
            <person name="Satoh N."/>
            <person name="Nishiyama T."/>
            <person name="Hasebe M."/>
            <person name="Maruyama T."/>
            <person name="Minagawa J."/>
            <person name="Obokata J."/>
            <person name="Shigenobu S."/>
        </authorList>
    </citation>
    <scope>NUCLEOTIDE SEQUENCE [LARGE SCALE GENOMIC DNA]</scope>
</reference>
<evidence type="ECO:0000313" key="2">
    <source>
        <dbReference type="Proteomes" id="UP000735302"/>
    </source>
</evidence>
<proteinExistence type="predicted"/>
<comment type="caution">
    <text evidence="1">The sequence shown here is derived from an EMBL/GenBank/DDBJ whole genome shotgun (WGS) entry which is preliminary data.</text>
</comment>
<name>A0AAV4C162_9GAST</name>
<accession>A0AAV4C162</accession>
<dbReference type="EMBL" id="BLXT01005746">
    <property type="protein sequence ID" value="GFO25332.1"/>
    <property type="molecule type" value="Genomic_DNA"/>
</dbReference>
<gene>
    <name evidence="1" type="ORF">PoB_005183700</name>
</gene>
<protein>
    <submittedName>
        <fullName evidence="1">Uncharacterized protein</fullName>
    </submittedName>
</protein>
<sequence length="84" mass="9270">MVSPHRSHYDQLSVTHCVSLGPQQHKGVSLRQATVTQRHLVWPGHSSTTVILLSADHSSTKAFLYTRPQQHNGISFGQATAAQR</sequence>
<keyword evidence="2" id="KW-1185">Reference proteome</keyword>
<dbReference type="AlphaFoldDB" id="A0AAV4C162"/>
<dbReference type="Proteomes" id="UP000735302">
    <property type="component" value="Unassembled WGS sequence"/>
</dbReference>
<organism evidence="1 2">
    <name type="scientific">Plakobranchus ocellatus</name>
    <dbReference type="NCBI Taxonomy" id="259542"/>
    <lineage>
        <taxon>Eukaryota</taxon>
        <taxon>Metazoa</taxon>
        <taxon>Spiralia</taxon>
        <taxon>Lophotrochozoa</taxon>
        <taxon>Mollusca</taxon>
        <taxon>Gastropoda</taxon>
        <taxon>Heterobranchia</taxon>
        <taxon>Euthyneura</taxon>
        <taxon>Panpulmonata</taxon>
        <taxon>Sacoglossa</taxon>
        <taxon>Placobranchoidea</taxon>
        <taxon>Plakobranchidae</taxon>
        <taxon>Plakobranchus</taxon>
    </lineage>
</organism>
<evidence type="ECO:0000313" key="1">
    <source>
        <dbReference type="EMBL" id="GFO25332.1"/>
    </source>
</evidence>